<gene>
    <name evidence="1" type="ORF">CCAX7_19770</name>
</gene>
<dbReference type="Proteomes" id="UP000287394">
    <property type="component" value="Chromosome"/>
</dbReference>
<dbReference type="Gene3D" id="1.25.10.10">
    <property type="entry name" value="Leucine-rich Repeat Variant"/>
    <property type="match status" value="1"/>
</dbReference>
<dbReference type="EMBL" id="AP025739">
    <property type="protein sequence ID" value="BDI29926.1"/>
    <property type="molecule type" value="Genomic_DNA"/>
</dbReference>
<organism evidence="1 2">
    <name type="scientific">Capsulimonas corticalis</name>
    <dbReference type="NCBI Taxonomy" id="2219043"/>
    <lineage>
        <taxon>Bacteria</taxon>
        <taxon>Bacillati</taxon>
        <taxon>Armatimonadota</taxon>
        <taxon>Armatimonadia</taxon>
        <taxon>Capsulimonadales</taxon>
        <taxon>Capsulimonadaceae</taxon>
        <taxon>Capsulimonas</taxon>
    </lineage>
</organism>
<name>A0A402D2Q8_9BACT</name>
<proteinExistence type="predicted"/>
<evidence type="ECO:0000313" key="1">
    <source>
        <dbReference type="EMBL" id="BDI29926.1"/>
    </source>
</evidence>
<dbReference type="AlphaFoldDB" id="A0A402D2Q8"/>
<reference evidence="1 2" key="1">
    <citation type="journal article" date="2019" name="Int. J. Syst. Evol. Microbiol.">
        <title>Capsulimonas corticalis gen. nov., sp. nov., an aerobic capsulated bacterium, of a novel bacterial order, Capsulimonadales ord. nov., of the class Armatimonadia of the phylum Armatimonadetes.</title>
        <authorList>
            <person name="Li J."/>
            <person name="Kudo C."/>
            <person name="Tonouchi A."/>
        </authorList>
    </citation>
    <scope>NUCLEOTIDE SEQUENCE [LARGE SCALE GENOMIC DNA]</scope>
    <source>
        <strain evidence="1 2">AX-7</strain>
    </source>
</reference>
<protein>
    <submittedName>
        <fullName evidence="1">Uncharacterized protein</fullName>
    </submittedName>
</protein>
<accession>A0A402D2Q8</accession>
<dbReference type="RefSeq" id="WP_119323766.1">
    <property type="nucleotide sequence ID" value="NZ_AP025739.1"/>
</dbReference>
<sequence length="171" mass="18918">MMDLCERYWASPWETISADTGEDGLQAQYDRARRDLLLRPAECVAWALGLSAVDESQPRSLGIELLAQAVYGECLGAYEDSALHAFIEVLERPLRSRWDQIALDTAIGALGALGYSSAVPALTRILQSEDREYQGDTHWNIAAALERISGQSFLHKPDPVEAARLWALQSS</sequence>
<dbReference type="InterPro" id="IPR011989">
    <property type="entry name" value="ARM-like"/>
</dbReference>
<dbReference type="KEGG" id="ccot:CCAX7_19770"/>
<evidence type="ECO:0000313" key="2">
    <source>
        <dbReference type="Proteomes" id="UP000287394"/>
    </source>
</evidence>
<keyword evidence="2" id="KW-1185">Reference proteome</keyword>